<feature type="region of interest" description="Disordered" evidence="1">
    <location>
        <begin position="221"/>
        <end position="243"/>
    </location>
</feature>
<organism evidence="2 3">
    <name type="scientific">Eumeta variegata</name>
    <name type="common">Bagworm moth</name>
    <name type="synonym">Eumeta japonica</name>
    <dbReference type="NCBI Taxonomy" id="151549"/>
    <lineage>
        <taxon>Eukaryota</taxon>
        <taxon>Metazoa</taxon>
        <taxon>Ecdysozoa</taxon>
        <taxon>Arthropoda</taxon>
        <taxon>Hexapoda</taxon>
        <taxon>Insecta</taxon>
        <taxon>Pterygota</taxon>
        <taxon>Neoptera</taxon>
        <taxon>Endopterygota</taxon>
        <taxon>Lepidoptera</taxon>
        <taxon>Glossata</taxon>
        <taxon>Ditrysia</taxon>
        <taxon>Tineoidea</taxon>
        <taxon>Psychidae</taxon>
        <taxon>Oiketicinae</taxon>
        <taxon>Eumeta</taxon>
    </lineage>
</organism>
<sequence>MYFYKAGNALVTPPRVTTAVTFGGLHFPDLHLDGNSGLSHNGSAKDLAAVMENLKKNSLVSRQNQSLNTQVTSSTQQKIIAKEINRCHPNGRSAHSRRRRCCYGALPSHSPKPGSPTRARVPTETGRRSSKPEPFGREFKARRQIIRRLRLPPLLHPATPTRLNHPLRDGLPPPAKIYRAGPQRVATLKLWDPNTSRVKVPAKYAVNAFSKYTFISGSPLCRSPGSRAPAAPSRVTPVLTKHH</sequence>
<feature type="region of interest" description="Disordered" evidence="1">
    <location>
        <begin position="105"/>
        <end position="134"/>
    </location>
</feature>
<accession>A0A4C1WR09</accession>
<name>A0A4C1WR09_EUMVA</name>
<reference evidence="2 3" key="1">
    <citation type="journal article" date="2019" name="Commun. Biol.">
        <title>The bagworm genome reveals a unique fibroin gene that provides high tensile strength.</title>
        <authorList>
            <person name="Kono N."/>
            <person name="Nakamura H."/>
            <person name="Ohtoshi R."/>
            <person name="Tomita M."/>
            <person name="Numata K."/>
            <person name="Arakawa K."/>
        </authorList>
    </citation>
    <scope>NUCLEOTIDE SEQUENCE [LARGE SCALE GENOMIC DNA]</scope>
</reference>
<evidence type="ECO:0000256" key="1">
    <source>
        <dbReference type="SAM" id="MobiDB-lite"/>
    </source>
</evidence>
<proteinExistence type="predicted"/>
<comment type="caution">
    <text evidence="2">The sequence shown here is derived from an EMBL/GenBank/DDBJ whole genome shotgun (WGS) entry which is preliminary data.</text>
</comment>
<dbReference type="OrthoDB" id="7376713at2759"/>
<protein>
    <submittedName>
        <fullName evidence="2">Uncharacterized protein</fullName>
    </submittedName>
</protein>
<gene>
    <name evidence="2" type="ORF">EVAR_39060_1</name>
</gene>
<dbReference type="AlphaFoldDB" id="A0A4C1WR09"/>
<evidence type="ECO:0000313" key="2">
    <source>
        <dbReference type="EMBL" id="GBP52537.1"/>
    </source>
</evidence>
<evidence type="ECO:0000313" key="3">
    <source>
        <dbReference type="Proteomes" id="UP000299102"/>
    </source>
</evidence>
<dbReference type="Proteomes" id="UP000299102">
    <property type="component" value="Unassembled WGS sequence"/>
</dbReference>
<dbReference type="EMBL" id="BGZK01000605">
    <property type="protein sequence ID" value="GBP52537.1"/>
    <property type="molecule type" value="Genomic_DNA"/>
</dbReference>
<keyword evidence="3" id="KW-1185">Reference proteome</keyword>
<feature type="compositionally biased region" description="Basic and acidic residues" evidence="1">
    <location>
        <begin position="125"/>
        <end position="134"/>
    </location>
</feature>